<gene>
    <name evidence="2" type="primary">LOC142169024</name>
</gene>
<protein>
    <submittedName>
        <fullName evidence="2">Uncharacterized protein LOC142169024</fullName>
    </submittedName>
</protein>
<evidence type="ECO:0000313" key="1">
    <source>
        <dbReference type="Proteomes" id="UP000790787"/>
    </source>
</evidence>
<dbReference type="Proteomes" id="UP000790787">
    <property type="component" value="Chromosome 14"/>
</dbReference>
<dbReference type="RefSeq" id="XP_075086313.1">
    <property type="nucleotide sequence ID" value="XM_075230212.1"/>
</dbReference>
<evidence type="ECO:0000313" key="2">
    <source>
        <dbReference type="RefSeq" id="XP_075086313.1"/>
    </source>
</evidence>
<reference evidence="1" key="1">
    <citation type="journal article" date="2014" name="Nat. Commun.">
        <title>The tobacco genome sequence and its comparison with those of tomato and potato.</title>
        <authorList>
            <person name="Sierro N."/>
            <person name="Battey J.N."/>
            <person name="Ouadi S."/>
            <person name="Bakaher N."/>
            <person name="Bovet L."/>
            <person name="Willig A."/>
            <person name="Goepfert S."/>
            <person name="Peitsch M.C."/>
            <person name="Ivanov N.V."/>
        </authorList>
    </citation>
    <scope>NUCLEOTIDE SEQUENCE [LARGE SCALE GENOMIC DNA]</scope>
</reference>
<name>A0AC58SMZ2_TOBAC</name>
<organism evidence="1 2">
    <name type="scientific">Nicotiana tabacum</name>
    <name type="common">Common tobacco</name>
    <dbReference type="NCBI Taxonomy" id="4097"/>
    <lineage>
        <taxon>Eukaryota</taxon>
        <taxon>Viridiplantae</taxon>
        <taxon>Streptophyta</taxon>
        <taxon>Embryophyta</taxon>
        <taxon>Tracheophyta</taxon>
        <taxon>Spermatophyta</taxon>
        <taxon>Magnoliopsida</taxon>
        <taxon>eudicotyledons</taxon>
        <taxon>Gunneridae</taxon>
        <taxon>Pentapetalae</taxon>
        <taxon>asterids</taxon>
        <taxon>lamiids</taxon>
        <taxon>Solanales</taxon>
        <taxon>Solanaceae</taxon>
        <taxon>Nicotianoideae</taxon>
        <taxon>Nicotianeae</taxon>
        <taxon>Nicotiana</taxon>
    </lineage>
</organism>
<accession>A0AC58SMZ2</accession>
<reference evidence="2" key="2">
    <citation type="submission" date="2025-08" db="UniProtKB">
        <authorList>
            <consortium name="RefSeq"/>
        </authorList>
    </citation>
    <scope>IDENTIFICATION</scope>
    <source>
        <tissue evidence="2">Leaf</tissue>
    </source>
</reference>
<sequence length="177" mass="20461">MAVDMNIKEPLVIGDSDLLINQVQGEWSTKNFKILSYLQCVKELCKKFTKIEFRHSLIIIENAANLDIDLMREICEKFRIVHHNSTAYRLQMNGAVEAANKNIKRILRMIVDSNRQWHEKLPFTLLGYRTTMRTSIGATLCMLVYGTEAVIPAEVEIPSLRVIQEAKLENAEWIRIK</sequence>
<proteinExistence type="predicted"/>
<keyword evidence="1" id="KW-1185">Reference proteome</keyword>